<dbReference type="PRINTS" id="PR00471">
    <property type="entry name" value="ACETATEKNASE"/>
</dbReference>
<dbReference type="SUPFAM" id="SSF53067">
    <property type="entry name" value="Actin-like ATPase domain"/>
    <property type="match status" value="2"/>
</dbReference>
<comment type="similarity">
    <text evidence="2 9 10">Belongs to the acetokinase family.</text>
</comment>
<dbReference type="Proteomes" id="UP000192738">
    <property type="component" value="Unassembled WGS sequence"/>
</dbReference>
<comment type="catalytic activity">
    <reaction evidence="8 9">
        <text>butanoate + ATP = butanoyl phosphate + ADP</text>
        <dbReference type="Rhea" id="RHEA:13585"/>
        <dbReference type="ChEBI" id="CHEBI:17968"/>
        <dbReference type="ChEBI" id="CHEBI:30616"/>
        <dbReference type="ChEBI" id="CHEBI:58079"/>
        <dbReference type="ChEBI" id="CHEBI:456216"/>
        <dbReference type="EC" id="2.7.2.7"/>
    </reaction>
</comment>
<dbReference type="InterPro" id="IPR011245">
    <property type="entry name" value="Butyrate_kin"/>
</dbReference>
<accession>A0A1W2AD86</accession>
<dbReference type="InterPro" id="IPR043129">
    <property type="entry name" value="ATPase_NBD"/>
</dbReference>
<dbReference type="GO" id="GO:0005524">
    <property type="term" value="F:ATP binding"/>
    <property type="evidence" value="ECO:0007669"/>
    <property type="project" value="UniProtKB-KW"/>
</dbReference>
<reference evidence="11 12" key="1">
    <citation type="submission" date="2017-04" db="EMBL/GenBank/DDBJ databases">
        <authorList>
            <person name="Afonso C.L."/>
            <person name="Miller P.J."/>
            <person name="Scott M.A."/>
            <person name="Spackman E."/>
            <person name="Goraichik I."/>
            <person name="Dimitrov K.M."/>
            <person name="Suarez D.L."/>
            <person name="Swayne D.E."/>
        </authorList>
    </citation>
    <scope>NUCLEOTIDE SEQUENCE [LARGE SCALE GENOMIC DNA]</scope>
    <source>
        <strain evidence="11 12">DSM 5090</strain>
    </source>
</reference>
<keyword evidence="12" id="KW-1185">Reference proteome</keyword>
<evidence type="ECO:0000256" key="7">
    <source>
        <dbReference type="ARBA" id="ARBA00022840"/>
    </source>
</evidence>
<comment type="subcellular location">
    <subcellularLocation>
        <location evidence="1 9">Cytoplasm</location>
    </subcellularLocation>
</comment>
<evidence type="ECO:0000313" key="11">
    <source>
        <dbReference type="EMBL" id="SMC58604.1"/>
    </source>
</evidence>
<dbReference type="PROSITE" id="PS01075">
    <property type="entry name" value="ACETATE_KINASE_1"/>
    <property type="match status" value="1"/>
</dbReference>
<sequence>MQQYKILAINPGSTSTKIAVYTNERIEFEQVIRHSTDEIKPFIKIYDQYDYRRQLVEKALADHDVKVSTLSAVVGRGGPLKPMDSGTYSVNDTMADDLKVGVQTEHASNLGGLLARGIASRSGIPAFIVDPVSVDEFEPLARITGLPEMSRRSLFHALNLKAVAHRVAKDLGKDYNSLTFILVHLGGGISVGVQRGGRMIDVTNPNDAGPFSPERAGGLPTHELVKMCFSGKYTLDDIKKKLVGNAGLVAHLGTNDGREIESRIEGGDAHAALIYEAMAYQVAKEIGAMATVVHGSVDGIVLTGGLAHSKRLTNMIQNRVAFISQVLIYPGEDELQALVEGALRILRGEEQPKIYE</sequence>
<organism evidence="11 12">
    <name type="scientific">Sporomusa malonica</name>
    <dbReference type="NCBI Taxonomy" id="112901"/>
    <lineage>
        <taxon>Bacteria</taxon>
        <taxon>Bacillati</taxon>
        <taxon>Bacillota</taxon>
        <taxon>Negativicutes</taxon>
        <taxon>Selenomonadales</taxon>
        <taxon>Sporomusaceae</taxon>
        <taxon>Sporomusa</taxon>
    </lineage>
</organism>
<evidence type="ECO:0000256" key="4">
    <source>
        <dbReference type="ARBA" id="ARBA00022679"/>
    </source>
</evidence>
<dbReference type="GO" id="GO:0047761">
    <property type="term" value="F:butyrate kinase activity"/>
    <property type="evidence" value="ECO:0007669"/>
    <property type="project" value="UniProtKB-UniRule"/>
</dbReference>
<protein>
    <recommendedName>
        <fullName evidence="9">Probable butyrate kinase</fullName>
        <shortName evidence="9">BK</shortName>
        <ecNumber evidence="9">2.7.2.7</ecNumber>
    </recommendedName>
    <alternativeName>
        <fullName evidence="9">Branched-chain carboxylic acid kinase</fullName>
    </alternativeName>
</protein>
<dbReference type="NCBIfam" id="TIGR02707">
    <property type="entry name" value="butyr_kinase"/>
    <property type="match status" value="1"/>
</dbReference>
<evidence type="ECO:0000256" key="10">
    <source>
        <dbReference type="RuleBase" id="RU003835"/>
    </source>
</evidence>
<dbReference type="Gene3D" id="3.30.420.40">
    <property type="match status" value="2"/>
</dbReference>
<keyword evidence="7 9" id="KW-0067">ATP-binding</keyword>
<evidence type="ECO:0000256" key="2">
    <source>
        <dbReference type="ARBA" id="ARBA00008748"/>
    </source>
</evidence>
<dbReference type="CDD" id="cd24011">
    <property type="entry name" value="ASKHA_NBD_BK"/>
    <property type="match status" value="1"/>
</dbReference>
<dbReference type="PIRSF" id="PIRSF036458">
    <property type="entry name" value="Butyrate_kin"/>
    <property type="match status" value="1"/>
</dbReference>
<evidence type="ECO:0000256" key="3">
    <source>
        <dbReference type="ARBA" id="ARBA00022490"/>
    </source>
</evidence>
<keyword evidence="6 9" id="KW-0418">Kinase</keyword>
<evidence type="ECO:0000313" key="12">
    <source>
        <dbReference type="Proteomes" id="UP000192738"/>
    </source>
</evidence>
<dbReference type="PANTHER" id="PTHR21060:SF3">
    <property type="entry name" value="BUTYRATE KINASE 2-RELATED"/>
    <property type="match status" value="1"/>
</dbReference>
<dbReference type="EC" id="2.7.2.7" evidence="9"/>
<dbReference type="NCBIfam" id="NF002834">
    <property type="entry name" value="PRK03011.1-5"/>
    <property type="match status" value="1"/>
</dbReference>
<dbReference type="EMBL" id="FWXI01000005">
    <property type="protein sequence ID" value="SMC58604.1"/>
    <property type="molecule type" value="Genomic_DNA"/>
</dbReference>
<dbReference type="GO" id="GO:0008776">
    <property type="term" value="F:acetate kinase activity"/>
    <property type="evidence" value="ECO:0007669"/>
    <property type="project" value="TreeGrafter"/>
</dbReference>
<dbReference type="STRING" id="112901.SAMN04488500_105213"/>
<keyword evidence="4 9" id="KW-0808">Transferase</keyword>
<dbReference type="OrthoDB" id="9771859at2"/>
<evidence type="ECO:0000256" key="1">
    <source>
        <dbReference type="ARBA" id="ARBA00004496"/>
    </source>
</evidence>
<dbReference type="RefSeq" id="WP_084575131.1">
    <property type="nucleotide sequence ID" value="NZ_CP155572.1"/>
</dbReference>
<evidence type="ECO:0000256" key="9">
    <source>
        <dbReference type="HAMAP-Rule" id="MF_00542"/>
    </source>
</evidence>
<dbReference type="PROSITE" id="PS01076">
    <property type="entry name" value="ACETATE_KINASE_2"/>
    <property type="match status" value="1"/>
</dbReference>
<dbReference type="PANTHER" id="PTHR21060">
    <property type="entry name" value="ACETATE KINASE"/>
    <property type="match status" value="1"/>
</dbReference>
<keyword evidence="5 9" id="KW-0547">Nucleotide-binding</keyword>
<dbReference type="GO" id="GO:0005737">
    <property type="term" value="C:cytoplasm"/>
    <property type="evidence" value="ECO:0007669"/>
    <property type="project" value="UniProtKB-SubCell"/>
</dbReference>
<keyword evidence="3 9" id="KW-0963">Cytoplasm</keyword>
<dbReference type="AlphaFoldDB" id="A0A1W2AD86"/>
<dbReference type="InterPro" id="IPR023865">
    <property type="entry name" value="Aliphatic_acid_kinase_CS"/>
</dbReference>
<dbReference type="InterPro" id="IPR000890">
    <property type="entry name" value="Aliphatic_acid_kin_short-chain"/>
</dbReference>
<evidence type="ECO:0000256" key="8">
    <source>
        <dbReference type="ARBA" id="ARBA00048596"/>
    </source>
</evidence>
<evidence type="ECO:0000256" key="6">
    <source>
        <dbReference type="ARBA" id="ARBA00022777"/>
    </source>
</evidence>
<evidence type="ECO:0000256" key="5">
    <source>
        <dbReference type="ARBA" id="ARBA00022741"/>
    </source>
</evidence>
<name>A0A1W2AD86_9FIRM</name>
<gene>
    <name evidence="9" type="primary">buk</name>
    <name evidence="11" type="ORF">SAMN04488500_105213</name>
</gene>
<dbReference type="HAMAP" id="MF_00542">
    <property type="entry name" value="Butyrate_kinase"/>
    <property type="match status" value="1"/>
</dbReference>
<dbReference type="GO" id="GO:0006083">
    <property type="term" value="P:acetate metabolic process"/>
    <property type="evidence" value="ECO:0007669"/>
    <property type="project" value="TreeGrafter"/>
</dbReference>
<proteinExistence type="inferred from homology"/>
<dbReference type="Pfam" id="PF00871">
    <property type="entry name" value="Acetate_kinase"/>
    <property type="match status" value="1"/>
</dbReference>